<evidence type="ECO:0008006" key="3">
    <source>
        <dbReference type="Google" id="ProtNLM"/>
    </source>
</evidence>
<dbReference type="EMBL" id="KI397474">
    <property type="protein sequence ID" value="ERM95588.1"/>
    <property type="molecule type" value="Genomic_DNA"/>
</dbReference>
<dbReference type="HOGENOM" id="CLU_1837790_0_0_1"/>
<accession>W1NJ93</accession>
<evidence type="ECO:0000313" key="2">
    <source>
        <dbReference type="Proteomes" id="UP000017836"/>
    </source>
</evidence>
<dbReference type="AlphaFoldDB" id="W1NJ93"/>
<organism evidence="1 2">
    <name type="scientific">Amborella trichopoda</name>
    <dbReference type="NCBI Taxonomy" id="13333"/>
    <lineage>
        <taxon>Eukaryota</taxon>
        <taxon>Viridiplantae</taxon>
        <taxon>Streptophyta</taxon>
        <taxon>Embryophyta</taxon>
        <taxon>Tracheophyta</taxon>
        <taxon>Spermatophyta</taxon>
        <taxon>Magnoliopsida</taxon>
        <taxon>Amborellales</taxon>
        <taxon>Amborellaceae</taxon>
        <taxon>Amborella</taxon>
    </lineage>
</organism>
<protein>
    <recommendedName>
        <fullName evidence="3">C2H2-type domain-containing protein</fullName>
    </recommendedName>
</protein>
<dbReference type="Proteomes" id="UP000017836">
    <property type="component" value="Unassembled WGS sequence"/>
</dbReference>
<evidence type="ECO:0000313" key="1">
    <source>
        <dbReference type="EMBL" id="ERM95588.1"/>
    </source>
</evidence>
<name>W1NJ93_AMBTC</name>
<keyword evidence="2" id="KW-1185">Reference proteome</keyword>
<reference evidence="2" key="1">
    <citation type="journal article" date="2013" name="Science">
        <title>The Amborella genome and the evolution of flowering plants.</title>
        <authorList>
            <consortium name="Amborella Genome Project"/>
        </authorList>
    </citation>
    <scope>NUCLEOTIDE SEQUENCE [LARGE SCALE GENOMIC DNA]</scope>
</reference>
<gene>
    <name evidence="1" type="ORF">AMTR_s00023p00118910</name>
</gene>
<proteinExistence type="predicted"/>
<dbReference type="Gramene" id="ERM95588">
    <property type="protein sequence ID" value="ERM95588"/>
    <property type="gene ID" value="AMTR_s00023p00118910"/>
</dbReference>
<sequence length="140" mass="14995">MLRECQSFVAPEYSLPGRVAPLSECVVHSARAHLLIAGVIALTTGVRLGITGARCPHCRSAFAHCRSVVAPKHSLPKHIYPLLEPVVYSAKGCLTIAKRCGFGALIAGLRVPQCRSAVTHCWSAVAPEHSLPECVYALLE</sequence>